<dbReference type="Pfam" id="PF00534">
    <property type="entry name" value="Glycos_transf_1"/>
    <property type="match status" value="1"/>
</dbReference>
<evidence type="ECO:0000313" key="4">
    <source>
        <dbReference type="Proteomes" id="UP000289184"/>
    </source>
</evidence>
<evidence type="ECO:0000256" key="1">
    <source>
        <dbReference type="ARBA" id="ARBA00022679"/>
    </source>
</evidence>
<keyword evidence="1 3" id="KW-0808">Transferase</keyword>
<accession>A0A446C2Y1</accession>
<evidence type="ECO:0000313" key="3">
    <source>
        <dbReference type="EMBL" id="SSW62141.1"/>
    </source>
</evidence>
<dbReference type="SUPFAM" id="SSF53756">
    <property type="entry name" value="UDP-Glycosyltransferase/glycogen phosphorylase"/>
    <property type="match status" value="1"/>
</dbReference>
<dbReference type="PANTHER" id="PTHR46401:SF2">
    <property type="entry name" value="GLYCOSYLTRANSFERASE WBBK-RELATED"/>
    <property type="match status" value="1"/>
</dbReference>
<name>A0A446C2Y1_9BURK</name>
<protein>
    <submittedName>
        <fullName evidence="3">Glycosyltransferase Gtf1</fullName>
        <ecNumber evidence="3">2.4.1.-</ecNumber>
    </submittedName>
</protein>
<organism evidence="3 4">
    <name type="scientific">Achromobacter agilis</name>
    <dbReference type="NCBI Taxonomy" id="1353888"/>
    <lineage>
        <taxon>Bacteria</taxon>
        <taxon>Pseudomonadati</taxon>
        <taxon>Pseudomonadota</taxon>
        <taxon>Betaproteobacteria</taxon>
        <taxon>Burkholderiales</taxon>
        <taxon>Alcaligenaceae</taxon>
        <taxon>Achromobacter</taxon>
    </lineage>
</organism>
<sequence>MILYAPNVHTGGGVVLLRALLAEWPDDKPLLAYLDIRAKSLLSVPAGARVRWVEPSIRSRMKAGWELSRSGKPGNTIFCFHGLPPLLRNRGRIVVFLQNRLYLSEGPASLLSLRPTAVRQEIERHIGRLCRQRVSEYIVQTPSMARDLIRWLGGRPDGAPAVRVLPFLAGLATGPVSVPESAEWDFVYVADGVPHKNHRTLVEAWRLLAEEGLRPSLALTLSARDGELRTEIAQSAAQLDLRITDLGQMSHEDVLALYGKSKAIVFPSSAESFGLPLIEATHAGLPILAPELDYVRDVCTPAQTFDAASPVSIARAVKRFLGAPERPLEIRTPGAFWSQLLPDERNERPE</sequence>
<reference evidence="3 4" key="1">
    <citation type="submission" date="2018-07" db="EMBL/GenBank/DDBJ databases">
        <authorList>
            <person name="Peeters C."/>
        </authorList>
    </citation>
    <scope>NUCLEOTIDE SEQUENCE [LARGE SCALE GENOMIC DNA]</scope>
    <source>
        <strain evidence="3 4">LMG 3411</strain>
    </source>
</reference>
<proteinExistence type="predicted"/>
<dbReference type="Gene3D" id="3.40.50.2000">
    <property type="entry name" value="Glycogen Phosphorylase B"/>
    <property type="match status" value="1"/>
</dbReference>
<dbReference type="PANTHER" id="PTHR46401">
    <property type="entry name" value="GLYCOSYLTRANSFERASE WBBK-RELATED"/>
    <property type="match status" value="1"/>
</dbReference>
<keyword evidence="3" id="KW-0328">Glycosyltransferase</keyword>
<dbReference type="AlphaFoldDB" id="A0A446C2Y1"/>
<dbReference type="GO" id="GO:0016757">
    <property type="term" value="F:glycosyltransferase activity"/>
    <property type="evidence" value="ECO:0007669"/>
    <property type="project" value="UniProtKB-KW"/>
</dbReference>
<gene>
    <name evidence="3" type="primary">gtf1</name>
    <name evidence="3" type="ORF">AGI3411_00324</name>
</gene>
<dbReference type="Proteomes" id="UP000289184">
    <property type="component" value="Unassembled WGS sequence"/>
</dbReference>
<dbReference type="EC" id="2.4.1.-" evidence="3"/>
<feature type="domain" description="Glycosyl transferase family 1" evidence="2">
    <location>
        <begin position="182"/>
        <end position="327"/>
    </location>
</feature>
<keyword evidence="4" id="KW-1185">Reference proteome</keyword>
<dbReference type="InterPro" id="IPR001296">
    <property type="entry name" value="Glyco_trans_1"/>
</dbReference>
<dbReference type="EMBL" id="UFQB01000001">
    <property type="protein sequence ID" value="SSW62141.1"/>
    <property type="molecule type" value="Genomic_DNA"/>
</dbReference>
<evidence type="ECO:0000259" key="2">
    <source>
        <dbReference type="Pfam" id="PF00534"/>
    </source>
</evidence>